<evidence type="ECO:0000313" key="1">
    <source>
        <dbReference type="EMBL" id="SEK92622.1"/>
    </source>
</evidence>
<reference evidence="2" key="1">
    <citation type="submission" date="2016-10" db="EMBL/GenBank/DDBJ databases">
        <authorList>
            <person name="Varghese N."/>
            <person name="Submissions S."/>
        </authorList>
    </citation>
    <scope>NUCLEOTIDE SEQUENCE [LARGE SCALE GENOMIC DNA]</scope>
    <source>
        <strain evidence="2">LMG 26416</strain>
    </source>
</reference>
<dbReference type="STRING" id="416943.SAMN05445871_4041"/>
<protein>
    <submittedName>
        <fullName evidence="1">Uncharacterized protein</fullName>
    </submittedName>
</protein>
<name>A0A1H7L0W0_9BURK</name>
<keyword evidence="2" id="KW-1185">Reference proteome</keyword>
<sequence>MPGRQTVLGWLADKDNEGFRTRYAYAREAQADLYAEECIEIADTPVLGTKTVSREWGEEVTEADMIEHRRLQVLTRQWYASKLAPKKYGDKLQADLNHSGTVQVVKLNNEPAPEMPE</sequence>
<proteinExistence type="predicted"/>
<evidence type="ECO:0000313" key="2">
    <source>
        <dbReference type="Proteomes" id="UP000199120"/>
    </source>
</evidence>
<gene>
    <name evidence="1" type="ORF">SAMN05192542_104138</name>
</gene>
<organism evidence="1 2">
    <name type="scientific">Paraburkholderia caballeronis</name>
    <dbReference type="NCBI Taxonomy" id="416943"/>
    <lineage>
        <taxon>Bacteria</taxon>
        <taxon>Pseudomonadati</taxon>
        <taxon>Pseudomonadota</taxon>
        <taxon>Betaproteobacteria</taxon>
        <taxon>Burkholderiales</taxon>
        <taxon>Burkholderiaceae</taxon>
        <taxon>Paraburkholderia</taxon>
    </lineage>
</organism>
<dbReference type="InterPro" id="IPR048683">
    <property type="entry name" value="Sf6_terminase"/>
</dbReference>
<dbReference type="Proteomes" id="UP000199120">
    <property type="component" value="Unassembled WGS sequence"/>
</dbReference>
<dbReference type="Gene3D" id="1.10.10.60">
    <property type="entry name" value="Homeodomain-like"/>
    <property type="match status" value="1"/>
</dbReference>
<dbReference type="EMBL" id="FOAJ01000004">
    <property type="protein sequence ID" value="SEK92622.1"/>
    <property type="molecule type" value="Genomic_DNA"/>
</dbReference>
<accession>A0A1H7L0W0</accession>
<dbReference type="Pfam" id="PF20901">
    <property type="entry name" value="Sf6_terminase"/>
    <property type="match status" value="1"/>
</dbReference>
<dbReference type="AlphaFoldDB" id="A0A1H7L0W0"/>